<reference evidence="2 3" key="1">
    <citation type="submission" date="2016-01" db="EMBL/GenBank/DDBJ databases">
        <title>Amycolatopsis coloradensis genome sequencing and assembly.</title>
        <authorList>
            <person name="Mayilraj S."/>
        </authorList>
    </citation>
    <scope>NUCLEOTIDE SEQUENCE [LARGE SCALE GENOMIC DNA]</scope>
    <source>
        <strain evidence="2 3">DSM 44225</strain>
    </source>
</reference>
<dbReference type="AlphaFoldDB" id="A0A1R0KZW6"/>
<feature type="domain" description="vWA-MoxR associated protein middle region 2" evidence="1">
    <location>
        <begin position="185"/>
        <end position="397"/>
    </location>
</feature>
<keyword evidence="3" id="KW-1185">Reference proteome</keyword>
<dbReference type="InterPro" id="IPR045446">
    <property type="entry name" value="VMAP-M2"/>
</dbReference>
<sequence length="666" mass="72060">MTRVCLVVAAQNETAGHLSSLDSAADDLRTRLANPAIGACAPNDARPGTKAEIEQAVRTAIETAGKRRAVLVLAFLGHGFTTDQDSHLYYMAADSRVASPASGVDVARLVTEAAGEPGVAGIILLIDTCHAAGGVPDVHRITGGAGGGRTQVAVLFASTADQPAYGMQLTTSLNVVLRDGIAGVGPRLHLDHDLVTRLRDRIVGQAVGSLNYDANPYAMGELWLARNTAHQAETVTDVVGPTGQEQLRTTVSVWRPDYAFPERWSESALNELAEYLAGASTPAEQMVLRQVRTILDCVHTAAVLTDISGSSLTTESLRTAARLSKIEPNRTLSGTALLRDLLERAALRQTRIRGHRLEAVVRFVAALAIVTSNGEADPGLRAWAADRQMTTELNDAFAVLAAARQVANTRLVVSLANALTGWPEQVEAWLRQGQQLPDYHRETCERPDRPGVEAAIGAVIRWAHGRLTGVETLEHIDVVAPAHLLASWYPEEADIGAYLLGVHHLVTPRWSGRLGPSPAYGDINHAARTILVRMAAAERTPVDWITAAELADPGTLKRRLKTGGFGGAIGVNHVPDDLPDVLDLLLPHSPVLLWPRQDSRGAPLSATADQHWHTWPDGLLLAYRHRLSDGTTDPESCLRTVWHDEQWLEFCHWFETRNFGPLEEKP</sequence>
<name>A0A1R0KZW6_9PSEU</name>
<comment type="caution">
    <text evidence="2">The sequence shown here is derived from an EMBL/GenBank/DDBJ whole genome shotgun (WGS) entry which is preliminary data.</text>
</comment>
<proteinExistence type="predicted"/>
<evidence type="ECO:0000313" key="3">
    <source>
        <dbReference type="Proteomes" id="UP000187486"/>
    </source>
</evidence>
<dbReference type="Pfam" id="PF19965">
    <property type="entry name" value="VMAP-M2"/>
    <property type="match status" value="1"/>
</dbReference>
<dbReference type="STRING" id="76021.BS329_03920"/>
<gene>
    <name evidence="2" type="ORF">BS329_03920</name>
</gene>
<dbReference type="EMBL" id="MQUQ01000003">
    <property type="protein sequence ID" value="OLZ55182.1"/>
    <property type="molecule type" value="Genomic_DNA"/>
</dbReference>
<accession>A0A1R0KZW6</accession>
<protein>
    <recommendedName>
        <fullName evidence="1">vWA-MoxR associated protein middle region 2 domain-containing protein</fullName>
    </recommendedName>
</protein>
<evidence type="ECO:0000259" key="1">
    <source>
        <dbReference type="Pfam" id="PF19965"/>
    </source>
</evidence>
<evidence type="ECO:0000313" key="2">
    <source>
        <dbReference type="EMBL" id="OLZ55182.1"/>
    </source>
</evidence>
<organism evidence="2 3">
    <name type="scientific">Amycolatopsis coloradensis</name>
    <dbReference type="NCBI Taxonomy" id="76021"/>
    <lineage>
        <taxon>Bacteria</taxon>
        <taxon>Bacillati</taxon>
        <taxon>Actinomycetota</taxon>
        <taxon>Actinomycetes</taxon>
        <taxon>Pseudonocardiales</taxon>
        <taxon>Pseudonocardiaceae</taxon>
        <taxon>Amycolatopsis</taxon>
    </lineage>
</organism>
<dbReference type="Proteomes" id="UP000187486">
    <property type="component" value="Unassembled WGS sequence"/>
</dbReference>